<accession>A0A381WMH3</accession>
<feature type="non-terminal residue" evidence="3">
    <location>
        <position position="1"/>
    </location>
</feature>
<dbReference type="PANTHER" id="PTHR43377">
    <property type="entry name" value="BILIVERDIN REDUCTASE A"/>
    <property type="match status" value="1"/>
</dbReference>
<evidence type="ECO:0000259" key="2">
    <source>
        <dbReference type="Pfam" id="PF22725"/>
    </source>
</evidence>
<evidence type="ECO:0000313" key="3">
    <source>
        <dbReference type="EMBL" id="SVA53675.1"/>
    </source>
</evidence>
<organism evidence="3">
    <name type="scientific">marine metagenome</name>
    <dbReference type="NCBI Taxonomy" id="408172"/>
    <lineage>
        <taxon>unclassified sequences</taxon>
        <taxon>metagenomes</taxon>
        <taxon>ecological metagenomes</taxon>
    </lineage>
</organism>
<dbReference type="SUPFAM" id="SSF55347">
    <property type="entry name" value="Glyceraldehyde-3-phosphate dehydrogenase-like, C-terminal domain"/>
    <property type="match status" value="1"/>
</dbReference>
<dbReference type="SUPFAM" id="SSF51735">
    <property type="entry name" value="NAD(P)-binding Rossmann-fold domains"/>
    <property type="match status" value="1"/>
</dbReference>
<sequence length="287" mass="31218">VTLVGVCDLNAAAGQSVAQECATEFFSDHTLLANKVDAVTISASTSAHFTLARFFLERGVHVLLEKPMTVTSQEGAALTKLADDSDLKLQVGHVERFNPALLAAKNRLSDVQFIECHRLAPFKARGAEVNVVLDLMIHDLDVILSLVGGKPVNVSAVGIHVLTDNIDIANARIEFDTGAVANVTSSRVSQNKQRKFRVFQHKQYLSIDFEAGDLNLITYDDSAKTNKGTLKTERWSLEKEDALLAEVSSFTESILENRPCQVPGLEGVLALELAETIMEAIERSVAS</sequence>
<dbReference type="InterPro" id="IPR000683">
    <property type="entry name" value="Gfo/Idh/MocA-like_OxRdtase_N"/>
</dbReference>
<name>A0A381WMH3_9ZZZZ</name>
<dbReference type="PANTHER" id="PTHR43377:SF1">
    <property type="entry name" value="BILIVERDIN REDUCTASE A"/>
    <property type="match status" value="1"/>
</dbReference>
<reference evidence="3" key="1">
    <citation type="submission" date="2018-05" db="EMBL/GenBank/DDBJ databases">
        <authorList>
            <person name="Lanie J.A."/>
            <person name="Ng W.-L."/>
            <person name="Kazmierczak K.M."/>
            <person name="Andrzejewski T.M."/>
            <person name="Davidsen T.M."/>
            <person name="Wayne K.J."/>
            <person name="Tettelin H."/>
            <person name="Glass J.I."/>
            <person name="Rusch D."/>
            <person name="Podicherti R."/>
            <person name="Tsui H.-C.T."/>
            <person name="Winkler M.E."/>
        </authorList>
    </citation>
    <scope>NUCLEOTIDE SEQUENCE</scope>
</reference>
<dbReference type="InterPro" id="IPR036291">
    <property type="entry name" value="NAD(P)-bd_dom_sf"/>
</dbReference>
<dbReference type="Pfam" id="PF22725">
    <property type="entry name" value="GFO_IDH_MocA_C3"/>
    <property type="match status" value="1"/>
</dbReference>
<dbReference type="AlphaFoldDB" id="A0A381WMH3"/>
<dbReference type="Gene3D" id="3.30.360.10">
    <property type="entry name" value="Dihydrodipicolinate Reductase, domain 2"/>
    <property type="match status" value="1"/>
</dbReference>
<protein>
    <submittedName>
        <fullName evidence="3">Uncharacterized protein</fullName>
    </submittedName>
</protein>
<dbReference type="InterPro" id="IPR055170">
    <property type="entry name" value="GFO_IDH_MocA-like_dom"/>
</dbReference>
<dbReference type="EMBL" id="UINC01012270">
    <property type="protein sequence ID" value="SVA53675.1"/>
    <property type="molecule type" value="Genomic_DNA"/>
</dbReference>
<dbReference type="Gene3D" id="3.40.50.720">
    <property type="entry name" value="NAD(P)-binding Rossmann-like Domain"/>
    <property type="match status" value="1"/>
</dbReference>
<dbReference type="GO" id="GO:0000166">
    <property type="term" value="F:nucleotide binding"/>
    <property type="evidence" value="ECO:0007669"/>
    <property type="project" value="InterPro"/>
</dbReference>
<evidence type="ECO:0000259" key="1">
    <source>
        <dbReference type="Pfam" id="PF01408"/>
    </source>
</evidence>
<proteinExistence type="predicted"/>
<feature type="domain" description="GFO/IDH/MocA-like oxidoreductase" evidence="2">
    <location>
        <begin position="129"/>
        <end position="200"/>
    </location>
</feature>
<feature type="domain" description="Gfo/Idh/MocA-like oxidoreductase N-terminal" evidence="1">
    <location>
        <begin position="2"/>
        <end position="93"/>
    </location>
</feature>
<gene>
    <name evidence="3" type="ORF">METZ01_LOCUS106529</name>
</gene>
<dbReference type="Pfam" id="PF01408">
    <property type="entry name" value="GFO_IDH_MocA"/>
    <property type="match status" value="1"/>
</dbReference>
<dbReference type="InterPro" id="IPR051450">
    <property type="entry name" value="Gfo/Idh/MocA_Oxidoreductases"/>
</dbReference>